<feature type="transmembrane region" description="Helical" evidence="7">
    <location>
        <begin position="257"/>
        <end position="279"/>
    </location>
</feature>
<dbReference type="Proteomes" id="UP001165366">
    <property type="component" value="Unassembled WGS sequence"/>
</dbReference>
<evidence type="ECO:0000256" key="3">
    <source>
        <dbReference type="ARBA" id="ARBA00022475"/>
    </source>
</evidence>
<gene>
    <name evidence="8" type="ORF">L6773_14095</name>
</gene>
<feature type="transmembrane region" description="Helical" evidence="7">
    <location>
        <begin position="299"/>
        <end position="320"/>
    </location>
</feature>
<comment type="subcellular location">
    <subcellularLocation>
        <location evidence="1">Cell membrane</location>
        <topology evidence="1">Multi-pass membrane protein</topology>
    </subcellularLocation>
</comment>
<dbReference type="PANTHER" id="PTHR43141">
    <property type="entry name" value="CYTOCHROME BD2 SUBUNIT II"/>
    <property type="match status" value="1"/>
</dbReference>
<evidence type="ECO:0000313" key="9">
    <source>
        <dbReference type="Proteomes" id="UP001165366"/>
    </source>
</evidence>
<feature type="transmembrane region" description="Helical" evidence="7">
    <location>
        <begin position="226"/>
        <end position="245"/>
    </location>
</feature>
<feature type="transmembrane region" description="Helical" evidence="7">
    <location>
        <begin position="110"/>
        <end position="136"/>
    </location>
</feature>
<reference evidence="8" key="2">
    <citation type="submission" date="2024-05" db="EMBL/GenBank/DDBJ databases">
        <title>Rhodohalobacter halophilus gen. nov., sp. nov., a moderately halophilic member of the family Balneolaceae.</title>
        <authorList>
            <person name="Xia J."/>
        </authorList>
    </citation>
    <scope>NUCLEOTIDE SEQUENCE</scope>
    <source>
        <strain evidence="8">WB101</strain>
    </source>
</reference>
<proteinExistence type="inferred from homology"/>
<dbReference type="EMBL" id="JAKLWS010000019">
    <property type="protein sequence ID" value="MCG2589707.1"/>
    <property type="molecule type" value="Genomic_DNA"/>
</dbReference>
<dbReference type="PANTHER" id="PTHR43141:SF4">
    <property type="entry name" value="CYTOCHROME BD2 SUBUNIT II"/>
    <property type="match status" value="1"/>
</dbReference>
<comment type="similarity">
    <text evidence="2">Belongs to the cytochrome ubiquinol oxidase subunit 2 family.</text>
</comment>
<protein>
    <submittedName>
        <fullName evidence="8">Cytochrome d ubiquinol oxidase subunit II</fullName>
    </submittedName>
</protein>
<evidence type="ECO:0000256" key="7">
    <source>
        <dbReference type="SAM" id="Phobius"/>
    </source>
</evidence>
<evidence type="ECO:0000256" key="5">
    <source>
        <dbReference type="ARBA" id="ARBA00022989"/>
    </source>
</evidence>
<feature type="transmembrane region" description="Helical" evidence="7">
    <location>
        <begin position="6"/>
        <end position="31"/>
    </location>
</feature>
<keyword evidence="3" id="KW-1003">Cell membrane</keyword>
<name>A0ABS9KFU3_9BACT</name>
<organism evidence="8 9">
    <name type="scientific">Rhodohalobacter sulfatireducens</name>
    <dbReference type="NCBI Taxonomy" id="2911366"/>
    <lineage>
        <taxon>Bacteria</taxon>
        <taxon>Pseudomonadati</taxon>
        <taxon>Balneolota</taxon>
        <taxon>Balneolia</taxon>
        <taxon>Balneolales</taxon>
        <taxon>Balneolaceae</taxon>
        <taxon>Rhodohalobacter</taxon>
    </lineage>
</organism>
<feature type="transmembrane region" description="Helical" evidence="7">
    <location>
        <begin position="76"/>
        <end position="98"/>
    </location>
</feature>
<sequence>MEAIIFFLVLSIVCYVLFGGADFGAGVLEMITGNINRQTIAHAIGPVWEANHVWLILVVVILFMGFPKIYSTLTLYLHIPLLIMLIGIVFRGTAFAYMHYDAIKDQSNIVFNWVFKISSIITPLFLGIVVGAVALGNITPSAVSFYDGFIAPWLNLFSFSVGIFTIILFTFLADVYMIGETEDIFEFREFKTSAKTLNAISVASGILVFTSAEFNGLPLFSMYINSWFAVFMVVTATFLIPVLWWSLKEEKIILSRVLGAGQAIAVMLAWFWVQMPVVIRQSGAADITFYNSVAPDATLWQLLLALIIGSCIILPFLFYLMKVFKGSQFQSEND</sequence>
<dbReference type="Pfam" id="PF02322">
    <property type="entry name" value="Cyt_bd_oxida_II"/>
    <property type="match status" value="1"/>
</dbReference>
<dbReference type="InterPro" id="IPR003317">
    <property type="entry name" value="Cyt-d_oxidase_su2"/>
</dbReference>
<keyword evidence="9" id="KW-1185">Reference proteome</keyword>
<reference evidence="8" key="1">
    <citation type="submission" date="2022-01" db="EMBL/GenBank/DDBJ databases">
        <authorList>
            <person name="Wang Y."/>
        </authorList>
    </citation>
    <scope>NUCLEOTIDE SEQUENCE</scope>
    <source>
        <strain evidence="8">WB101</strain>
    </source>
</reference>
<keyword evidence="6 7" id="KW-0472">Membrane</keyword>
<comment type="caution">
    <text evidence="8">The sequence shown here is derived from an EMBL/GenBank/DDBJ whole genome shotgun (WGS) entry which is preliminary data.</text>
</comment>
<keyword evidence="5 7" id="KW-1133">Transmembrane helix</keyword>
<evidence type="ECO:0000256" key="6">
    <source>
        <dbReference type="ARBA" id="ARBA00023136"/>
    </source>
</evidence>
<evidence type="ECO:0000256" key="2">
    <source>
        <dbReference type="ARBA" id="ARBA00007543"/>
    </source>
</evidence>
<evidence type="ECO:0000313" key="8">
    <source>
        <dbReference type="EMBL" id="MCG2589707.1"/>
    </source>
</evidence>
<keyword evidence="4 7" id="KW-0812">Transmembrane</keyword>
<feature type="transmembrane region" description="Helical" evidence="7">
    <location>
        <begin position="52"/>
        <end position="70"/>
    </location>
</feature>
<evidence type="ECO:0000256" key="1">
    <source>
        <dbReference type="ARBA" id="ARBA00004651"/>
    </source>
</evidence>
<feature type="transmembrane region" description="Helical" evidence="7">
    <location>
        <begin position="199"/>
        <end position="220"/>
    </location>
</feature>
<evidence type="ECO:0000256" key="4">
    <source>
        <dbReference type="ARBA" id="ARBA00022692"/>
    </source>
</evidence>
<accession>A0ABS9KFU3</accession>
<feature type="transmembrane region" description="Helical" evidence="7">
    <location>
        <begin position="156"/>
        <end position="178"/>
    </location>
</feature>